<protein>
    <recommendedName>
        <fullName evidence="2">Gag1-like clamp domain-containing protein</fullName>
    </recommendedName>
</protein>
<comment type="caution">
    <text evidence="3">The sequence shown here is derived from an EMBL/GenBank/DDBJ whole genome shotgun (WGS) entry which is preliminary data.</text>
</comment>
<dbReference type="InterPro" id="IPR053274">
    <property type="entry name" value="Fluconazole_resistance"/>
</dbReference>
<sequence>MDHNQNQSAARAARRFLDDRVRTDWSWPDEPAPWDSDDDGGVRGARELRERYYASSESASDAAADAAAEVPAPAPAVDPYKFDSPESIGDALETTLQGRNRSRQQAVEAEMGWNEGLACYVQRRDAWTGAAAVRNCRAHRPATSPPSDPAREDTPAKEASSPQPPNDPSVALVPLAPPLLPDNPLRKAISPKAYPDIYTKIVLASRTPTVPINLGDVTKAMVQGWKDNGEWPPKAAPLDPLAGRKRGLVSVKLDNGDGPFLTHHPHVKKGMDSVKRIFHLNGGHHHEEGLGTNG</sequence>
<dbReference type="Proteomes" id="UP000481861">
    <property type="component" value="Unassembled WGS sequence"/>
</dbReference>
<dbReference type="InterPro" id="IPR025124">
    <property type="entry name" value="Gag1-like_clamp"/>
</dbReference>
<dbReference type="Pfam" id="PF13259">
    <property type="entry name" value="clamp_Gag1-like"/>
    <property type="match status" value="1"/>
</dbReference>
<evidence type="ECO:0000313" key="4">
    <source>
        <dbReference type="Proteomes" id="UP000481861"/>
    </source>
</evidence>
<keyword evidence="4" id="KW-1185">Reference proteome</keyword>
<organism evidence="3 4">
    <name type="scientific">Massariosphaeria phaeospora</name>
    <dbReference type="NCBI Taxonomy" id="100035"/>
    <lineage>
        <taxon>Eukaryota</taxon>
        <taxon>Fungi</taxon>
        <taxon>Dikarya</taxon>
        <taxon>Ascomycota</taxon>
        <taxon>Pezizomycotina</taxon>
        <taxon>Dothideomycetes</taxon>
        <taxon>Pleosporomycetidae</taxon>
        <taxon>Pleosporales</taxon>
        <taxon>Pleosporales incertae sedis</taxon>
        <taxon>Massariosphaeria</taxon>
    </lineage>
</organism>
<evidence type="ECO:0000256" key="1">
    <source>
        <dbReference type="SAM" id="MobiDB-lite"/>
    </source>
</evidence>
<feature type="domain" description="Gag1-like clamp" evidence="2">
    <location>
        <begin position="79"/>
        <end position="232"/>
    </location>
</feature>
<feature type="region of interest" description="Disordered" evidence="1">
    <location>
        <begin position="137"/>
        <end position="177"/>
    </location>
</feature>
<feature type="compositionally biased region" description="Low complexity" evidence="1">
    <location>
        <begin position="54"/>
        <end position="79"/>
    </location>
</feature>
<feature type="region of interest" description="Disordered" evidence="1">
    <location>
        <begin position="21"/>
        <end position="85"/>
    </location>
</feature>
<dbReference type="OrthoDB" id="5422958at2759"/>
<dbReference type="EMBL" id="JAADJZ010000029">
    <property type="protein sequence ID" value="KAF2866120.1"/>
    <property type="molecule type" value="Genomic_DNA"/>
</dbReference>
<gene>
    <name evidence="3" type="ORF">BDV95DRAFT_584933</name>
</gene>
<reference evidence="3 4" key="1">
    <citation type="submission" date="2020-01" db="EMBL/GenBank/DDBJ databases">
        <authorList>
            <consortium name="DOE Joint Genome Institute"/>
            <person name="Haridas S."/>
            <person name="Albert R."/>
            <person name="Binder M."/>
            <person name="Bloem J."/>
            <person name="Labutti K."/>
            <person name="Salamov A."/>
            <person name="Andreopoulos B."/>
            <person name="Baker S.E."/>
            <person name="Barry K."/>
            <person name="Bills G."/>
            <person name="Bluhm B.H."/>
            <person name="Cannon C."/>
            <person name="Castanera R."/>
            <person name="Culley D.E."/>
            <person name="Daum C."/>
            <person name="Ezra D."/>
            <person name="Gonzalez J.B."/>
            <person name="Henrissat B."/>
            <person name="Kuo A."/>
            <person name="Liang C."/>
            <person name="Lipzen A."/>
            <person name="Lutzoni F."/>
            <person name="Magnuson J."/>
            <person name="Mondo S."/>
            <person name="Nolan M."/>
            <person name="Ohm R."/>
            <person name="Pangilinan J."/>
            <person name="Park H.-J.H."/>
            <person name="Ramirez L."/>
            <person name="Alfaro M."/>
            <person name="Sun H."/>
            <person name="Tritt A."/>
            <person name="Yoshinaga Y."/>
            <person name="Zwiers L.-H.L."/>
            <person name="Turgeon B.G."/>
            <person name="Goodwin S.B."/>
            <person name="Spatafora J.W."/>
            <person name="Crous P.W."/>
            <person name="Grigoriev I.V."/>
        </authorList>
    </citation>
    <scope>NUCLEOTIDE SEQUENCE [LARGE SCALE GENOMIC DNA]</scope>
    <source>
        <strain evidence="3 4">CBS 611.86</strain>
    </source>
</reference>
<dbReference type="AlphaFoldDB" id="A0A7C8M0K0"/>
<dbReference type="PANTHER" id="PTHR28065:SF1">
    <property type="entry name" value="DUF4050 DOMAIN-CONTAINING PROTEIN"/>
    <property type="match status" value="1"/>
</dbReference>
<proteinExistence type="predicted"/>
<feature type="compositionally biased region" description="Basic and acidic residues" evidence="1">
    <location>
        <begin position="40"/>
        <end position="52"/>
    </location>
</feature>
<dbReference type="PANTHER" id="PTHR28065">
    <property type="entry name" value="FREQUENIN"/>
    <property type="match status" value="1"/>
</dbReference>
<evidence type="ECO:0000313" key="3">
    <source>
        <dbReference type="EMBL" id="KAF2866120.1"/>
    </source>
</evidence>
<name>A0A7C8M0K0_9PLEO</name>
<evidence type="ECO:0000259" key="2">
    <source>
        <dbReference type="Pfam" id="PF13259"/>
    </source>
</evidence>
<accession>A0A7C8M0K0</accession>